<feature type="compositionally biased region" description="Basic and acidic residues" evidence="1">
    <location>
        <begin position="86"/>
        <end position="99"/>
    </location>
</feature>
<feature type="compositionally biased region" description="Basic and acidic residues" evidence="1">
    <location>
        <begin position="53"/>
        <end position="67"/>
    </location>
</feature>
<feature type="region of interest" description="Disordered" evidence="1">
    <location>
        <begin position="118"/>
        <end position="180"/>
    </location>
</feature>
<feature type="compositionally biased region" description="Polar residues" evidence="1">
    <location>
        <begin position="488"/>
        <end position="508"/>
    </location>
</feature>
<name>A0ABQ9GBQ2_9NEOP</name>
<feature type="compositionally biased region" description="Basic and acidic residues" evidence="1">
    <location>
        <begin position="122"/>
        <end position="138"/>
    </location>
</feature>
<gene>
    <name evidence="2" type="ORF">PR048_028848</name>
</gene>
<comment type="caution">
    <text evidence="2">The sequence shown here is derived from an EMBL/GenBank/DDBJ whole genome shotgun (WGS) entry which is preliminary data.</text>
</comment>
<proteinExistence type="predicted"/>
<organism evidence="2 3">
    <name type="scientific">Dryococelus australis</name>
    <dbReference type="NCBI Taxonomy" id="614101"/>
    <lineage>
        <taxon>Eukaryota</taxon>
        <taxon>Metazoa</taxon>
        <taxon>Ecdysozoa</taxon>
        <taxon>Arthropoda</taxon>
        <taxon>Hexapoda</taxon>
        <taxon>Insecta</taxon>
        <taxon>Pterygota</taxon>
        <taxon>Neoptera</taxon>
        <taxon>Polyneoptera</taxon>
        <taxon>Phasmatodea</taxon>
        <taxon>Verophasmatodea</taxon>
        <taxon>Anareolatae</taxon>
        <taxon>Phasmatidae</taxon>
        <taxon>Eurycanthinae</taxon>
        <taxon>Dryococelus</taxon>
    </lineage>
</organism>
<feature type="region of interest" description="Disordered" evidence="1">
    <location>
        <begin position="464"/>
        <end position="514"/>
    </location>
</feature>
<feature type="region of interest" description="Disordered" evidence="1">
    <location>
        <begin position="1"/>
        <end position="99"/>
    </location>
</feature>
<protein>
    <submittedName>
        <fullName evidence="2">Uncharacterized protein</fullName>
    </submittedName>
</protein>
<reference evidence="2 3" key="1">
    <citation type="submission" date="2023-02" db="EMBL/GenBank/DDBJ databases">
        <title>LHISI_Scaffold_Assembly.</title>
        <authorList>
            <person name="Stuart O.P."/>
            <person name="Cleave R."/>
            <person name="Magrath M.J.L."/>
            <person name="Mikheyev A.S."/>
        </authorList>
    </citation>
    <scope>NUCLEOTIDE SEQUENCE [LARGE SCALE GENOMIC DNA]</scope>
    <source>
        <strain evidence="2">Daus_M_001</strain>
        <tissue evidence="2">Leg muscle</tissue>
    </source>
</reference>
<dbReference type="Proteomes" id="UP001159363">
    <property type="component" value="Chromosome 12"/>
</dbReference>
<feature type="compositionally biased region" description="Low complexity" evidence="1">
    <location>
        <begin position="586"/>
        <end position="596"/>
    </location>
</feature>
<accession>A0ABQ9GBQ2</accession>
<sequence length="644" mass="68498">MCNDCCSSGSGTSTGAVPRTWTVGVRGDDTRNTQTSSVVGRPPALLPHQQSGSRRDHSAERRVNDKNEGDEERSNAQNAGIVAESSSKDGAAKDADKNKAFSSRTLHTIKDMISSRFGGVKGMKEGGGECVGDGDKTGDGIQNSAASLNNNPSGGGDKGPVGSPRKTAGSSVQREDGQGDEVDLNHRQHLLGGGPQVIGPSRNYGDVHHGMGIGTSYQGRRGVVEGAECLDRVQLAEAEDALRRSGRGKGGPHDHGIYATARNMQQEHYSRSIGDFTRELANQGQEPMYGYHAGSRQHQMGAKVSGNSRMAQNFGSQSGLLDQNSIYMVMRQSGNMNQQQAYGQGTSHGAFSNKDAHYGHQETELRTDFDAQQQQSGGSNDNRRCVVDNRVIAGQDREAIRTVKDDNSGIGYCNNPVRDSGRRGSQTHLDDEDDDDGGFLVEANNSRKNLAEGNCASARENLTSQGASGNYSQHQSSGQSSDYEKATQRSTGQSSSNADSGRGSTIYSSGHKMVGAKRGEVCERLDTSTESSESPQALGRRETIYGLSSANNSEWVDIVESELRQILDPKMHGLGHQPPPPAGANSTLSESISSLTPPLPPLSPGGGSSPTMSPRSSGRYKLSARCVSLSPLICELVYNCNTIK</sequence>
<evidence type="ECO:0000313" key="3">
    <source>
        <dbReference type="Proteomes" id="UP001159363"/>
    </source>
</evidence>
<feature type="region of interest" description="Disordered" evidence="1">
    <location>
        <begin position="398"/>
        <end position="441"/>
    </location>
</feature>
<feature type="region of interest" description="Disordered" evidence="1">
    <location>
        <begin position="570"/>
        <end position="617"/>
    </location>
</feature>
<feature type="compositionally biased region" description="Polar residues" evidence="1">
    <location>
        <begin position="464"/>
        <end position="481"/>
    </location>
</feature>
<evidence type="ECO:0000313" key="2">
    <source>
        <dbReference type="EMBL" id="KAJ8869839.1"/>
    </source>
</evidence>
<keyword evidence="3" id="KW-1185">Reference proteome</keyword>
<evidence type="ECO:0000256" key="1">
    <source>
        <dbReference type="SAM" id="MobiDB-lite"/>
    </source>
</evidence>
<feature type="compositionally biased region" description="Polar residues" evidence="1">
    <location>
        <begin position="140"/>
        <end position="152"/>
    </location>
</feature>
<dbReference type="EMBL" id="JARBHB010000013">
    <property type="protein sequence ID" value="KAJ8869839.1"/>
    <property type="molecule type" value="Genomic_DNA"/>
</dbReference>
<feature type="compositionally biased region" description="Basic and acidic residues" evidence="1">
    <location>
        <begin position="398"/>
        <end position="407"/>
    </location>
</feature>